<feature type="compositionally biased region" description="Polar residues" evidence="1">
    <location>
        <begin position="36"/>
        <end position="66"/>
    </location>
</feature>
<dbReference type="PROSITE" id="PS51257">
    <property type="entry name" value="PROKAR_LIPOPROTEIN"/>
    <property type="match status" value="1"/>
</dbReference>
<evidence type="ECO:0000313" key="3">
    <source>
        <dbReference type="EMBL" id="AHF06166.1"/>
    </source>
</evidence>
<evidence type="ECO:0000313" key="4">
    <source>
        <dbReference type="Proteomes" id="UP000010847"/>
    </source>
</evidence>
<keyword evidence="2" id="KW-0732">Signal</keyword>
<evidence type="ECO:0000256" key="2">
    <source>
        <dbReference type="SAM" id="SignalP"/>
    </source>
</evidence>
<dbReference type="KEGG" id="dmt:DESME_03195"/>
<dbReference type="OrthoDB" id="1796905at2"/>
<name>W0EAV6_9FIRM</name>
<accession>W0EAV6</accession>
<gene>
    <name evidence="3" type="ORF">DESME_03195</name>
</gene>
<organism evidence="3 4">
    <name type="scientific">Desulfitobacterium metallireducens DSM 15288</name>
    <dbReference type="NCBI Taxonomy" id="871968"/>
    <lineage>
        <taxon>Bacteria</taxon>
        <taxon>Bacillati</taxon>
        <taxon>Bacillota</taxon>
        <taxon>Clostridia</taxon>
        <taxon>Eubacteriales</taxon>
        <taxon>Desulfitobacteriaceae</taxon>
        <taxon>Desulfitobacterium</taxon>
    </lineage>
</organism>
<protein>
    <recommendedName>
        <fullName evidence="5">Single cache domain-containing protein</fullName>
    </recommendedName>
</protein>
<reference evidence="3 4" key="1">
    <citation type="submission" date="2013-12" db="EMBL/GenBank/DDBJ databases">
        <authorList>
            <consortium name="DOE Joint Genome Institute"/>
            <person name="Smidt H."/>
            <person name="Huntemann M."/>
            <person name="Han J."/>
            <person name="Chen A."/>
            <person name="Kyrpides N."/>
            <person name="Mavromatis K."/>
            <person name="Markowitz V."/>
            <person name="Palaniappan K."/>
            <person name="Ivanova N."/>
            <person name="Schaumberg A."/>
            <person name="Pati A."/>
            <person name="Liolios K."/>
            <person name="Nordberg H.P."/>
            <person name="Cantor M.N."/>
            <person name="Hua S.X."/>
            <person name="Woyke T."/>
        </authorList>
    </citation>
    <scope>NUCLEOTIDE SEQUENCE [LARGE SCALE GENOMIC DNA]</scope>
    <source>
        <strain evidence="4">DSM 15288</strain>
    </source>
</reference>
<sequence>MLHKKTVMVATVLMISLSLVGCGNTTANKDNIPAPQASQNSLGTGDLSQVHPSETPAQAGSTTSQADVEKKINDYLTQNYPGDWKVEGTTLSKGSYTENGNYKIVDGLEQVFPETMGVSIFVGEKRISTSVKQGTERVLEGYPTPATVGEVAKSGKVTSTNSSGYLKVYVPFKTGDKTVAVLTVSVPQ</sequence>
<dbReference type="HOGENOM" id="CLU_1438959_0_0_9"/>
<dbReference type="STRING" id="871968.DESME_03195"/>
<dbReference type="RefSeq" id="WP_006715338.1">
    <property type="nucleotide sequence ID" value="NZ_CP007032.1"/>
</dbReference>
<feature type="chain" id="PRO_5038653540" description="Single cache domain-containing protein" evidence="2">
    <location>
        <begin position="22"/>
        <end position="188"/>
    </location>
</feature>
<dbReference type="Proteomes" id="UP000010847">
    <property type="component" value="Chromosome"/>
</dbReference>
<evidence type="ECO:0000256" key="1">
    <source>
        <dbReference type="SAM" id="MobiDB-lite"/>
    </source>
</evidence>
<dbReference type="EMBL" id="CP007032">
    <property type="protein sequence ID" value="AHF06166.1"/>
    <property type="molecule type" value="Genomic_DNA"/>
</dbReference>
<feature type="signal peptide" evidence="2">
    <location>
        <begin position="1"/>
        <end position="21"/>
    </location>
</feature>
<keyword evidence="4" id="KW-1185">Reference proteome</keyword>
<dbReference type="GO" id="GO:0005886">
    <property type="term" value="C:plasma membrane"/>
    <property type="evidence" value="ECO:0007669"/>
    <property type="project" value="UniProtKB-SubCell"/>
</dbReference>
<proteinExistence type="predicted"/>
<dbReference type="AlphaFoldDB" id="W0EAV6"/>
<evidence type="ECO:0008006" key="5">
    <source>
        <dbReference type="Google" id="ProtNLM"/>
    </source>
</evidence>
<feature type="region of interest" description="Disordered" evidence="1">
    <location>
        <begin position="30"/>
        <end position="67"/>
    </location>
</feature>